<dbReference type="Gene3D" id="3.40.50.1240">
    <property type="entry name" value="Phosphoglycerate mutase-like"/>
    <property type="match status" value="1"/>
</dbReference>
<comment type="caution">
    <text evidence="1">The sequence shown here is derived from an EMBL/GenBank/DDBJ whole genome shotgun (WGS) entry which is preliminary data.</text>
</comment>
<name>A0ABW2GG66_9ACTN</name>
<accession>A0ABW2GG66</accession>
<evidence type="ECO:0000313" key="2">
    <source>
        <dbReference type="Proteomes" id="UP001596413"/>
    </source>
</evidence>
<gene>
    <name evidence="1" type="ORF">ACFQLX_16370</name>
</gene>
<dbReference type="Pfam" id="PF00300">
    <property type="entry name" value="His_Phos_1"/>
    <property type="match status" value="1"/>
</dbReference>
<dbReference type="InterPro" id="IPR029033">
    <property type="entry name" value="His_PPase_superfam"/>
</dbReference>
<sequence>MTARLTLVAPAVSGGLRAAVFGADGPLDATGRRAAERARAAGTPRADRAWTAPAAHCRETAGALRLRAEGRAELADWDAGAWRGRPLAEVAAERPREVEAWLTDPEAAPHGGESLAALLARTGEWLGSVPQGRTVAVADPALVRAALVRALGLPPAAFWRLDVAPLAATELVGRGGRWNLRVGAVLGGWARGRCSGAGRLVVLLCADRRNATGGS</sequence>
<organism evidence="1 2">
    <name type="scientific">Streptomyces polyrhachis</name>
    <dbReference type="NCBI Taxonomy" id="1282885"/>
    <lineage>
        <taxon>Bacteria</taxon>
        <taxon>Bacillati</taxon>
        <taxon>Actinomycetota</taxon>
        <taxon>Actinomycetes</taxon>
        <taxon>Kitasatosporales</taxon>
        <taxon>Streptomycetaceae</taxon>
        <taxon>Streptomyces</taxon>
    </lineage>
</organism>
<dbReference type="Proteomes" id="UP001596413">
    <property type="component" value="Unassembled WGS sequence"/>
</dbReference>
<dbReference type="SUPFAM" id="SSF53254">
    <property type="entry name" value="Phosphoglycerate mutase-like"/>
    <property type="match status" value="1"/>
</dbReference>
<dbReference type="RefSeq" id="WP_386415732.1">
    <property type="nucleotide sequence ID" value="NZ_JBHSZO010000024.1"/>
</dbReference>
<evidence type="ECO:0000313" key="1">
    <source>
        <dbReference type="EMBL" id="MFC7219725.1"/>
    </source>
</evidence>
<keyword evidence="2" id="KW-1185">Reference proteome</keyword>
<reference evidence="2" key="1">
    <citation type="journal article" date="2019" name="Int. J. Syst. Evol. Microbiol.">
        <title>The Global Catalogue of Microorganisms (GCM) 10K type strain sequencing project: providing services to taxonomists for standard genome sequencing and annotation.</title>
        <authorList>
            <consortium name="The Broad Institute Genomics Platform"/>
            <consortium name="The Broad Institute Genome Sequencing Center for Infectious Disease"/>
            <person name="Wu L."/>
            <person name="Ma J."/>
        </authorList>
    </citation>
    <scope>NUCLEOTIDE SEQUENCE [LARGE SCALE GENOMIC DNA]</scope>
    <source>
        <strain evidence="2">CGMCC 1.13681</strain>
    </source>
</reference>
<proteinExistence type="predicted"/>
<protein>
    <submittedName>
        <fullName evidence="1">Histidine phosphatase family protein</fullName>
    </submittedName>
</protein>
<dbReference type="InterPro" id="IPR013078">
    <property type="entry name" value="His_Pase_superF_clade-1"/>
</dbReference>
<dbReference type="EMBL" id="JBHSZO010000024">
    <property type="protein sequence ID" value="MFC7219725.1"/>
    <property type="molecule type" value="Genomic_DNA"/>
</dbReference>